<dbReference type="InterPro" id="IPR003583">
    <property type="entry name" value="Hlx-hairpin-Hlx_DNA-bd_motif"/>
</dbReference>
<comment type="cofactor">
    <cofactor evidence="15">
        <name>Mg(2+)</name>
        <dbReference type="ChEBI" id="CHEBI:18420"/>
    </cofactor>
    <cofactor evidence="15">
        <name>Mn(2+)</name>
        <dbReference type="ChEBI" id="CHEBI:29035"/>
    </cofactor>
</comment>
<dbReference type="GO" id="GO:0003911">
    <property type="term" value="F:DNA ligase (NAD+) activity"/>
    <property type="evidence" value="ECO:0007669"/>
    <property type="project" value="UniProtKB-UniRule"/>
</dbReference>
<dbReference type="SUPFAM" id="SSF56091">
    <property type="entry name" value="DNA ligase/mRNA capping enzyme, catalytic domain"/>
    <property type="match status" value="1"/>
</dbReference>
<dbReference type="RefSeq" id="WP_013781328.1">
    <property type="nucleotide sequence ID" value="NC_015520.1"/>
</dbReference>
<keyword evidence="9 15" id="KW-0460">Magnesium</keyword>
<dbReference type="Pfam" id="PF14520">
    <property type="entry name" value="HHH_5"/>
    <property type="match status" value="1"/>
</dbReference>
<dbReference type="EMBL" id="CP002360">
    <property type="protein sequence ID" value="AEE96900.1"/>
    <property type="molecule type" value="Genomic_DNA"/>
</dbReference>
<dbReference type="InterPro" id="IPR012340">
    <property type="entry name" value="NA-bd_OB-fold"/>
</dbReference>
<evidence type="ECO:0000313" key="18">
    <source>
        <dbReference type="EMBL" id="AEE96900.1"/>
    </source>
</evidence>
<dbReference type="Pfam" id="PF00533">
    <property type="entry name" value="BRCT"/>
    <property type="match status" value="1"/>
</dbReference>
<evidence type="ECO:0000256" key="7">
    <source>
        <dbReference type="ARBA" id="ARBA00022763"/>
    </source>
</evidence>
<feature type="binding site" evidence="15">
    <location>
        <position position="137"/>
    </location>
    <ligand>
        <name>NAD(+)</name>
        <dbReference type="ChEBI" id="CHEBI:57540"/>
    </ligand>
</feature>
<evidence type="ECO:0000256" key="9">
    <source>
        <dbReference type="ARBA" id="ARBA00022842"/>
    </source>
</evidence>
<gene>
    <name evidence="15" type="primary">ligA</name>
    <name evidence="18" type="ordered locus">Mahau_1719</name>
</gene>
<dbReference type="Gene3D" id="3.40.50.10190">
    <property type="entry name" value="BRCT domain"/>
    <property type="match status" value="1"/>
</dbReference>
<accession>F4A066</accession>
<dbReference type="InterPro" id="IPR004149">
    <property type="entry name" value="Znf_DNAligase_C4"/>
</dbReference>
<keyword evidence="7 15" id="KW-0227">DNA damage</keyword>
<dbReference type="PANTHER" id="PTHR23389:SF9">
    <property type="entry name" value="DNA LIGASE"/>
    <property type="match status" value="1"/>
</dbReference>
<dbReference type="NCBIfam" id="TIGR00575">
    <property type="entry name" value="dnlj"/>
    <property type="match status" value="1"/>
</dbReference>
<dbReference type="Pfam" id="PF01653">
    <property type="entry name" value="DNA_ligase_aden"/>
    <property type="match status" value="1"/>
</dbReference>
<evidence type="ECO:0000256" key="5">
    <source>
        <dbReference type="ARBA" id="ARBA00022705"/>
    </source>
</evidence>
<dbReference type="NCBIfam" id="NF005932">
    <property type="entry name" value="PRK07956.1"/>
    <property type="match status" value="1"/>
</dbReference>
<dbReference type="SMART" id="SM00292">
    <property type="entry name" value="BRCT"/>
    <property type="match status" value="1"/>
</dbReference>
<evidence type="ECO:0000259" key="17">
    <source>
        <dbReference type="PROSITE" id="PS50172"/>
    </source>
</evidence>
<comment type="function">
    <text evidence="1 15">DNA ligase that catalyzes the formation of phosphodiester linkages between 5'-phosphoryl and 3'-hydroxyl groups in double-stranded DNA using NAD as a coenzyme and as the energy source for the reaction. It is essential for DNA replication and repair of damaged DNA.</text>
</comment>
<evidence type="ECO:0000256" key="14">
    <source>
        <dbReference type="ARBA" id="ARBA00060881"/>
    </source>
</evidence>
<dbReference type="Pfam" id="PF03120">
    <property type="entry name" value="OB_DNA_ligase"/>
    <property type="match status" value="1"/>
</dbReference>
<dbReference type="InterPro" id="IPR010994">
    <property type="entry name" value="RuvA_2-like"/>
</dbReference>
<keyword evidence="4 15" id="KW-0436">Ligase</keyword>
<keyword evidence="11 15" id="KW-0234">DNA repair</keyword>
<evidence type="ECO:0000256" key="2">
    <source>
        <dbReference type="ARBA" id="ARBA00012722"/>
    </source>
</evidence>
<feature type="binding site" evidence="15">
    <location>
        <position position="405"/>
    </location>
    <ligand>
        <name>Zn(2+)</name>
        <dbReference type="ChEBI" id="CHEBI:29105"/>
    </ligand>
</feature>
<evidence type="ECO:0000256" key="3">
    <source>
        <dbReference type="ARBA" id="ARBA00013308"/>
    </source>
</evidence>
<dbReference type="FunFam" id="1.10.287.610:FF:000002">
    <property type="entry name" value="DNA ligase"/>
    <property type="match status" value="1"/>
</dbReference>
<dbReference type="Gene3D" id="2.40.50.140">
    <property type="entry name" value="Nucleic acid-binding proteins"/>
    <property type="match status" value="1"/>
</dbReference>
<evidence type="ECO:0000256" key="1">
    <source>
        <dbReference type="ARBA" id="ARBA00004067"/>
    </source>
</evidence>
<evidence type="ECO:0000256" key="13">
    <source>
        <dbReference type="ARBA" id="ARBA00034005"/>
    </source>
</evidence>
<feature type="binding site" evidence="15">
    <location>
        <begin position="84"/>
        <end position="85"/>
    </location>
    <ligand>
        <name>NAD(+)</name>
        <dbReference type="ChEBI" id="CHEBI:57540"/>
    </ligand>
</feature>
<dbReference type="PROSITE" id="PS01055">
    <property type="entry name" value="DNA_LIGASE_N1"/>
    <property type="match status" value="1"/>
</dbReference>
<dbReference type="CDD" id="cd17748">
    <property type="entry name" value="BRCT_DNA_ligase_like"/>
    <property type="match status" value="1"/>
</dbReference>
<dbReference type="GO" id="GO:0006281">
    <property type="term" value="P:DNA repair"/>
    <property type="evidence" value="ECO:0007669"/>
    <property type="project" value="UniProtKB-KW"/>
</dbReference>
<dbReference type="HOGENOM" id="CLU_007764_2_1_9"/>
<comment type="similarity">
    <text evidence="14 15">Belongs to the NAD-dependent DNA ligase family. LigA subfamily.</text>
</comment>
<name>F4A066_MAHA5</name>
<evidence type="ECO:0000256" key="12">
    <source>
        <dbReference type="ARBA" id="ARBA00023211"/>
    </source>
</evidence>
<dbReference type="PIRSF" id="PIRSF001604">
    <property type="entry name" value="LigA"/>
    <property type="match status" value="1"/>
</dbReference>
<reference evidence="19" key="1">
    <citation type="submission" date="2010-11" db="EMBL/GenBank/DDBJ databases">
        <title>The complete genome of Mahella australiensis DSM 15567.</title>
        <authorList>
            <consortium name="US DOE Joint Genome Institute (JGI-PGF)"/>
            <person name="Lucas S."/>
            <person name="Copeland A."/>
            <person name="Lapidus A."/>
            <person name="Bruce D."/>
            <person name="Goodwin L."/>
            <person name="Pitluck S."/>
            <person name="Kyrpides N."/>
            <person name="Mavromatis K."/>
            <person name="Pagani I."/>
            <person name="Ivanova N."/>
            <person name="Teshima H."/>
            <person name="Brettin T."/>
            <person name="Detter J.C."/>
            <person name="Han C."/>
            <person name="Tapia R."/>
            <person name="Land M."/>
            <person name="Hauser L."/>
            <person name="Markowitz V."/>
            <person name="Cheng J.-F."/>
            <person name="Hugenholtz P."/>
            <person name="Woyke T."/>
            <person name="Wu D."/>
            <person name="Spring S."/>
            <person name="Pukall R."/>
            <person name="Steenblock K."/>
            <person name="Schneider S."/>
            <person name="Klenk H.-P."/>
            <person name="Eisen J.A."/>
        </authorList>
    </citation>
    <scope>NUCLEOTIDE SEQUENCE [LARGE SCALE GENOMIC DNA]</scope>
    <source>
        <strain evidence="19">DSM 15567 / CIP 107919 / 50-1 BON</strain>
    </source>
</reference>
<dbReference type="KEGG" id="mas:Mahau_1719"/>
<evidence type="ECO:0000256" key="4">
    <source>
        <dbReference type="ARBA" id="ARBA00022598"/>
    </source>
</evidence>
<dbReference type="PROSITE" id="PS01056">
    <property type="entry name" value="DNA_LIGASE_N2"/>
    <property type="match status" value="1"/>
</dbReference>
<dbReference type="InterPro" id="IPR004150">
    <property type="entry name" value="NAD_DNA_ligase_OB"/>
</dbReference>
<dbReference type="FunFam" id="2.40.50.140:FF:000012">
    <property type="entry name" value="DNA ligase"/>
    <property type="match status" value="1"/>
</dbReference>
<keyword evidence="10 15" id="KW-0520">NAD</keyword>
<evidence type="ECO:0000256" key="8">
    <source>
        <dbReference type="ARBA" id="ARBA00022833"/>
    </source>
</evidence>
<dbReference type="SUPFAM" id="SSF52113">
    <property type="entry name" value="BRCT domain"/>
    <property type="match status" value="1"/>
</dbReference>
<proteinExistence type="inferred from homology"/>
<evidence type="ECO:0000256" key="10">
    <source>
        <dbReference type="ARBA" id="ARBA00023027"/>
    </source>
</evidence>
<dbReference type="SUPFAM" id="SSF47781">
    <property type="entry name" value="RuvA domain 2-like"/>
    <property type="match status" value="1"/>
</dbReference>
<dbReference type="InterPro" id="IPR001679">
    <property type="entry name" value="DNA_ligase"/>
</dbReference>
<keyword evidence="19" id="KW-1185">Reference proteome</keyword>
<dbReference type="OrthoDB" id="9759736at2"/>
<dbReference type="STRING" id="697281.Mahau_1719"/>
<dbReference type="GO" id="GO:0003677">
    <property type="term" value="F:DNA binding"/>
    <property type="evidence" value="ECO:0007669"/>
    <property type="project" value="InterPro"/>
</dbReference>
<evidence type="ECO:0000313" key="19">
    <source>
        <dbReference type="Proteomes" id="UP000008457"/>
    </source>
</evidence>
<reference evidence="18 19" key="2">
    <citation type="journal article" date="2011" name="Stand. Genomic Sci.">
        <title>Complete genome sequence of Mahella australiensis type strain (50-1 BON).</title>
        <authorList>
            <person name="Sikorski J."/>
            <person name="Teshima H."/>
            <person name="Nolan M."/>
            <person name="Lucas S."/>
            <person name="Hammon N."/>
            <person name="Deshpande S."/>
            <person name="Cheng J.F."/>
            <person name="Pitluck S."/>
            <person name="Liolios K."/>
            <person name="Pagani I."/>
            <person name="Ivanova N."/>
            <person name="Huntemann M."/>
            <person name="Mavromatis K."/>
            <person name="Ovchinikova G."/>
            <person name="Pati A."/>
            <person name="Tapia R."/>
            <person name="Han C."/>
            <person name="Goodwin L."/>
            <person name="Chen A."/>
            <person name="Palaniappan K."/>
            <person name="Land M."/>
            <person name="Hauser L."/>
            <person name="Ngatchou-Djao O.D."/>
            <person name="Rohde M."/>
            <person name="Pukall R."/>
            <person name="Spring S."/>
            <person name="Abt B."/>
            <person name="Goker M."/>
            <person name="Detter J.C."/>
            <person name="Woyke T."/>
            <person name="Bristow J."/>
            <person name="Markowitz V."/>
            <person name="Hugenholtz P."/>
            <person name="Eisen J.A."/>
            <person name="Kyrpides N.C."/>
            <person name="Klenk H.P."/>
            <person name="Lapidus A."/>
        </authorList>
    </citation>
    <scope>NUCLEOTIDE SEQUENCE [LARGE SCALE GENOMIC DNA]</scope>
    <source>
        <strain evidence="19">DSM 15567 / CIP 107919 / 50-1 BON</strain>
    </source>
</reference>
<dbReference type="PANTHER" id="PTHR23389">
    <property type="entry name" value="CHROMOSOME TRANSMISSION FIDELITY FACTOR 18"/>
    <property type="match status" value="1"/>
</dbReference>
<dbReference type="InterPro" id="IPR013840">
    <property type="entry name" value="DNAligase_N"/>
</dbReference>
<dbReference type="GO" id="GO:0005829">
    <property type="term" value="C:cytosol"/>
    <property type="evidence" value="ECO:0007669"/>
    <property type="project" value="TreeGrafter"/>
</dbReference>
<dbReference type="FunFam" id="3.30.470.30:FF:000001">
    <property type="entry name" value="DNA ligase"/>
    <property type="match status" value="1"/>
</dbReference>
<dbReference type="Gene3D" id="6.20.10.30">
    <property type="match status" value="1"/>
</dbReference>
<dbReference type="Gene3D" id="3.30.470.30">
    <property type="entry name" value="DNA ligase/mRNA capping enzyme"/>
    <property type="match status" value="1"/>
</dbReference>
<dbReference type="SMART" id="SM00278">
    <property type="entry name" value="HhH1"/>
    <property type="match status" value="3"/>
</dbReference>
<dbReference type="HAMAP" id="MF_01588">
    <property type="entry name" value="DNA_ligase_A"/>
    <property type="match status" value="1"/>
</dbReference>
<dbReference type="Gene3D" id="1.10.150.20">
    <property type="entry name" value="5' to 3' exonuclease, C-terminal subdomain"/>
    <property type="match status" value="2"/>
</dbReference>
<dbReference type="InterPro" id="IPR033136">
    <property type="entry name" value="DNA_ligase_CS"/>
</dbReference>
<dbReference type="FunFam" id="1.10.150.20:FF:000006">
    <property type="entry name" value="DNA ligase"/>
    <property type="match status" value="1"/>
</dbReference>
<dbReference type="SUPFAM" id="SSF50249">
    <property type="entry name" value="Nucleic acid-binding proteins"/>
    <property type="match status" value="1"/>
</dbReference>
<dbReference type="Pfam" id="PF22745">
    <property type="entry name" value="Nlig-Ia"/>
    <property type="match status" value="1"/>
</dbReference>
<comment type="catalytic activity">
    <reaction evidence="13 15 16">
        <text>NAD(+) + (deoxyribonucleotide)n-3'-hydroxyl + 5'-phospho-(deoxyribonucleotide)m = (deoxyribonucleotide)n+m + AMP + beta-nicotinamide D-nucleotide.</text>
        <dbReference type="EC" id="6.5.1.2"/>
    </reaction>
</comment>
<dbReference type="GO" id="GO:0046872">
    <property type="term" value="F:metal ion binding"/>
    <property type="evidence" value="ECO:0007669"/>
    <property type="project" value="UniProtKB-KW"/>
</dbReference>
<dbReference type="InterPro" id="IPR013839">
    <property type="entry name" value="DNAligase_adenylation"/>
</dbReference>
<dbReference type="Gene3D" id="1.10.287.610">
    <property type="entry name" value="Helix hairpin bin"/>
    <property type="match status" value="1"/>
</dbReference>
<feature type="domain" description="BRCT" evidence="17">
    <location>
        <begin position="586"/>
        <end position="665"/>
    </location>
</feature>
<dbReference type="SMART" id="SM00532">
    <property type="entry name" value="LIGANc"/>
    <property type="match status" value="1"/>
</dbReference>
<protein>
    <recommendedName>
        <fullName evidence="3 15">DNA ligase</fullName>
        <ecNumber evidence="2 15">6.5.1.2</ecNumber>
    </recommendedName>
    <alternativeName>
        <fullName evidence="15">Polydeoxyribonucleotide synthase [NAD(+)]</fullName>
    </alternativeName>
</protein>
<dbReference type="Pfam" id="PF03119">
    <property type="entry name" value="DNA_ligase_ZBD"/>
    <property type="match status" value="1"/>
</dbReference>
<feature type="binding site" evidence="15">
    <location>
        <begin position="35"/>
        <end position="39"/>
    </location>
    <ligand>
        <name>NAD(+)</name>
        <dbReference type="ChEBI" id="CHEBI:57540"/>
    </ligand>
</feature>
<dbReference type="eggNOG" id="COG0272">
    <property type="taxonomic scope" value="Bacteria"/>
</dbReference>
<dbReference type="Pfam" id="PF12826">
    <property type="entry name" value="HHH_2"/>
    <property type="match status" value="1"/>
</dbReference>
<evidence type="ECO:0000256" key="15">
    <source>
        <dbReference type="HAMAP-Rule" id="MF_01588"/>
    </source>
</evidence>
<feature type="binding site" evidence="15">
    <location>
        <position position="408"/>
    </location>
    <ligand>
        <name>Zn(2+)</name>
        <dbReference type="ChEBI" id="CHEBI:29105"/>
    </ligand>
</feature>
<organism evidence="18 19">
    <name type="scientific">Mahella australiensis (strain DSM 15567 / CIP 107919 / 50-1 BON)</name>
    <dbReference type="NCBI Taxonomy" id="697281"/>
    <lineage>
        <taxon>Bacteria</taxon>
        <taxon>Bacillati</taxon>
        <taxon>Bacillota</taxon>
        <taxon>Clostridia</taxon>
        <taxon>Thermoanaerobacterales</taxon>
        <taxon>Thermoanaerobacterales Family IV. Incertae Sedis</taxon>
        <taxon>Mahella</taxon>
    </lineage>
</organism>
<dbReference type="FunFam" id="1.10.150.20:FF:000007">
    <property type="entry name" value="DNA ligase"/>
    <property type="match status" value="1"/>
</dbReference>
<feature type="binding site" evidence="15">
    <location>
        <position position="423"/>
    </location>
    <ligand>
        <name>Zn(2+)</name>
        <dbReference type="ChEBI" id="CHEBI:29105"/>
    </ligand>
</feature>
<dbReference type="AlphaFoldDB" id="F4A066"/>
<dbReference type="CDD" id="cd00114">
    <property type="entry name" value="LIGANc"/>
    <property type="match status" value="1"/>
</dbReference>
<evidence type="ECO:0000256" key="6">
    <source>
        <dbReference type="ARBA" id="ARBA00022723"/>
    </source>
</evidence>
<dbReference type="InterPro" id="IPR001357">
    <property type="entry name" value="BRCT_dom"/>
</dbReference>
<dbReference type="PROSITE" id="PS50172">
    <property type="entry name" value="BRCT"/>
    <property type="match status" value="1"/>
</dbReference>
<sequence>MAVTEDVIQRVNELRQIIEHHNYMYYVLDSPEISDAEYDALMRELEQLESKYPEIITPDSPTQRVGGQVSGQFQPVVHSVPLLSLNDVFSESEIRDFDRRVRAALNEDVQYVLEVKIDGLSVALTYQDGLFIRGATRGDGFVGEDVTANLRTIRSIPLRLKMPINVEVRGEVFMPKKYFYKLNEQREKDGLPLFANPRNAAAGSVRQLDPAITAQRHLDIFVFNLQRIEGYAFETHVESLMFLKEQGFKIMPYLIPCDTIDEAIEQCRLWEGKRYELPYEIDGLVIKVNSLRQREILGNTSKTPRWAVAYKFPAERKESIIKHIVVQVGRTGVLTPTAVLEPVRLAGTTVSRATLHNEDYIKEKDIRIGDHVLVQKAGDIIPEVVSVIKEKRTGDERIFEMPDKCPVCGADAVRIDGEAARRCTGVSCPAQVERGLIHFASRDAMDIEGLGPAVVRQLLNKKLIRDEADIYYLKYEDLVKLERMGPKSAQNLINAIQASKDRGLARLLYALGIPLVGTRAASILAERFGDIYELMKADQAQLTAIPEIGPKIAESVVTFFKQEQTKDLIKRLETAGVRLTADKKQKGNAPLAGLTFVLTGTLSKYTREQATEIIEGLGGKVTGSVSKKTDYVIAGDGPGSKLDKALQLGVKVIDENEFEWLIGQE</sequence>
<feature type="binding site" evidence="15">
    <location>
        <position position="171"/>
    </location>
    <ligand>
        <name>NAD(+)</name>
        <dbReference type="ChEBI" id="CHEBI:57540"/>
    </ligand>
</feature>
<keyword evidence="12 15" id="KW-0464">Manganese</keyword>
<feature type="binding site" evidence="15">
    <location>
        <position position="311"/>
    </location>
    <ligand>
        <name>NAD(+)</name>
        <dbReference type="ChEBI" id="CHEBI:57540"/>
    </ligand>
</feature>
<dbReference type="InterPro" id="IPR036420">
    <property type="entry name" value="BRCT_dom_sf"/>
</dbReference>
<dbReference type="InterPro" id="IPR041663">
    <property type="entry name" value="DisA/LigA_HHH"/>
</dbReference>
<feature type="binding site" evidence="15">
    <location>
        <position position="287"/>
    </location>
    <ligand>
        <name>NAD(+)</name>
        <dbReference type="ChEBI" id="CHEBI:57540"/>
    </ligand>
</feature>
<dbReference type="Proteomes" id="UP000008457">
    <property type="component" value="Chromosome"/>
</dbReference>
<dbReference type="EC" id="6.5.1.2" evidence="2 15"/>
<dbReference type="InterPro" id="IPR018239">
    <property type="entry name" value="DNA_ligase_AS"/>
</dbReference>
<evidence type="ECO:0000256" key="11">
    <source>
        <dbReference type="ARBA" id="ARBA00023204"/>
    </source>
</evidence>
<dbReference type="GO" id="GO:0006260">
    <property type="term" value="P:DNA replication"/>
    <property type="evidence" value="ECO:0007669"/>
    <property type="project" value="UniProtKB-KW"/>
</dbReference>
<dbReference type="FunFam" id="3.40.50.10190:FF:000054">
    <property type="entry name" value="DNA ligase"/>
    <property type="match status" value="1"/>
</dbReference>
<feature type="active site" description="N6-AMP-lysine intermediate" evidence="15">
    <location>
        <position position="116"/>
    </location>
</feature>
<evidence type="ECO:0000256" key="16">
    <source>
        <dbReference type="RuleBase" id="RU000618"/>
    </source>
</evidence>
<keyword evidence="6 15" id="KW-0479">Metal-binding</keyword>
<feature type="binding site" evidence="15">
    <location>
        <position position="114"/>
    </location>
    <ligand>
        <name>NAD(+)</name>
        <dbReference type="ChEBI" id="CHEBI:57540"/>
    </ligand>
</feature>
<keyword evidence="8 15" id="KW-0862">Zinc</keyword>
<keyword evidence="5 15" id="KW-0235">DNA replication</keyword>
<feature type="binding site" evidence="15">
    <location>
        <position position="428"/>
    </location>
    <ligand>
        <name>Zn(2+)</name>
        <dbReference type="ChEBI" id="CHEBI:29105"/>
    </ligand>
</feature>